<dbReference type="InterPro" id="IPR010225">
    <property type="entry name" value="HrpB"/>
</dbReference>
<evidence type="ECO:0000259" key="6">
    <source>
        <dbReference type="PROSITE" id="PS51194"/>
    </source>
</evidence>
<dbReference type="RefSeq" id="WP_290265124.1">
    <property type="nucleotide sequence ID" value="NZ_JAUFQG010000006.1"/>
</dbReference>
<comment type="caution">
    <text evidence="7">The sequence shown here is derived from an EMBL/GenBank/DDBJ whole genome shotgun (WGS) entry which is preliminary data.</text>
</comment>
<protein>
    <submittedName>
        <fullName evidence="7">ATP-dependent helicase HrpB</fullName>
        <ecNumber evidence="7">3.6.4.13</ecNumber>
    </submittedName>
</protein>
<evidence type="ECO:0000313" key="7">
    <source>
        <dbReference type="EMBL" id="MFC4363099.1"/>
    </source>
</evidence>
<dbReference type="InterPro" id="IPR013689">
    <property type="entry name" value="RNA_helicase_ATP-dep_HrpB_C"/>
</dbReference>
<feature type="domain" description="Helicase ATP-binding" evidence="5">
    <location>
        <begin position="14"/>
        <end position="182"/>
    </location>
</feature>
<dbReference type="SMART" id="SM00490">
    <property type="entry name" value="HELICc"/>
    <property type="match status" value="1"/>
</dbReference>
<dbReference type="Pfam" id="PF08482">
    <property type="entry name" value="HrpB_C"/>
    <property type="match status" value="1"/>
</dbReference>
<keyword evidence="1" id="KW-0547">Nucleotide-binding</keyword>
<keyword evidence="4" id="KW-0067">ATP-binding</keyword>
<keyword evidence="3 7" id="KW-0347">Helicase</keyword>
<dbReference type="PROSITE" id="PS51192">
    <property type="entry name" value="HELICASE_ATP_BIND_1"/>
    <property type="match status" value="1"/>
</dbReference>
<dbReference type="Proteomes" id="UP001595840">
    <property type="component" value="Unassembled WGS sequence"/>
</dbReference>
<dbReference type="PROSITE" id="PS51194">
    <property type="entry name" value="HELICASE_CTER"/>
    <property type="match status" value="1"/>
</dbReference>
<dbReference type="PANTHER" id="PTHR43519:SF1">
    <property type="entry name" value="ATP-DEPENDENT RNA HELICASE HRPB"/>
    <property type="match status" value="1"/>
</dbReference>
<proteinExistence type="predicted"/>
<dbReference type="Pfam" id="PF00270">
    <property type="entry name" value="DEAD"/>
    <property type="match status" value="1"/>
</dbReference>
<dbReference type="SMART" id="SM00487">
    <property type="entry name" value="DEXDc"/>
    <property type="match status" value="1"/>
</dbReference>
<keyword evidence="8" id="KW-1185">Reference proteome</keyword>
<dbReference type="InterPro" id="IPR027417">
    <property type="entry name" value="P-loop_NTPase"/>
</dbReference>
<dbReference type="EMBL" id="JBHSCX010000015">
    <property type="protein sequence ID" value="MFC4363099.1"/>
    <property type="molecule type" value="Genomic_DNA"/>
</dbReference>
<dbReference type="InterPro" id="IPR056329">
    <property type="entry name" value="CON_HrpB"/>
</dbReference>
<dbReference type="InterPro" id="IPR014001">
    <property type="entry name" value="Helicase_ATP-bd"/>
</dbReference>
<name>A0ABV8V7S8_9GAMM</name>
<evidence type="ECO:0000256" key="4">
    <source>
        <dbReference type="ARBA" id="ARBA00022840"/>
    </source>
</evidence>
<evidence type="ECO:0000256" key="3">
    <source>
        <dbReference type="ARBA" id="ARBA00022806"/>
    </source>
</evidence>
<accession>A0ABV8V7S8</accession>
<dbReference type="NCBIfam" id="TIGR01970">
    <property type="entry name" value="DEAH_box_HrpB"/>
    <property type="match status" value="1"/>
</dbReference>
<dbReference type="PIRSF" id="PIRSF005496">
    <property type="entry name" value="ATP_hel_hrpB"/>
    <property type="match status" value="1"/>
</dbReference>
<dbReference type="PANTHER" id="PTHR43519">
    <property type="entry name" value="ATP-DEPENDENT RNA HELICASE HRPB"/>
    <property type="match status" value="1"/>
</dbReference>
<dbReference type="SMART" id="SM00847">
    <property type="entry name" value="HA2"/>
    <property type="match status" value="1"/>
</dbReference>
<dbReference type="Pfam" id="PF00271">
    <property type="entry name" value="Helicase_C"/>
    <property type="match status" value="1"/>
</dbReference>
<dbReference type="GO" id="GO:0016787">
    <property type="term" value="F:hydrolase activity"/>
    <property type="evidence" value="ECO:0007669"/>
    <property type="project" value="UniProtKB-KW"/>
</dbReference>
<sequence length="850" mass="93884">MHVLPINAVLPDLLAALRQSDDCILEAPPGAGKTTYVPLALLTEAWLKGQKILLLEPRRLAARAAASRMASLLNEAVGEQVGFRVRMESKISRRTRIEVVTEGILTRMLQDDPSLEGYGIVVFDEFHERSLDGDLGLALALMARDLYGDLRQQPLKLLLMSATLDGQDISRLLDSAPIIRSEGRSYPIQIHYSEPWQFNQDLVARIVAAIFIALQHHDASVLVFLPGQSEIRRVADTLSHRLGSDSCALNNVMLAPLFGDLSLDQQRQAIEPCAPGFRKIVLATNIAETSLTIDGVDVVIDSGLYRQASFNPNTGLTHLVTKRISKASSTQRAGRAGRLAPGVCYRLWSETQQQELAAFTPPEIEQSDLSPLALQLFRWGVTSPAELRWLTPPPTGAWQQAVDLLLRLQAVAVDERGVQQITEQGRMMSDVPAHPRLAHMLVCAQALGQLPQAALIAALLSERDVNAGGADVQLRLDWLKGDRQGPGGVAKRLRQLASQFERALGQRAEATRVSRGELSVPPDQIAGLLLAFAFPDRIAQRRSEQGHHYRLSNGRSAVLAETDSLRSQPWLVVAETGGHTGERIFLAAALAPSLFDGPLKTLVRVEQSLGWDNNAERFVAEQRRCVGALILASKQLPPLTGEAKQQALLQLVRDRGLGLFEWSEAARQLRARVMLVREHTQQPINQSELSWPDFSDTGLLNNLNLWLAPYVDKINKLQDFKALDLHGLLCNQLDWHQQQALNQLAPSHWLVPSGNAIAIDYDQSPPVLAVKLQEMFGCEETPALVNGKVTLLLHLLSPARRPIQITQDIAGFWRGSYQAVKKDMKGRYSKHPWPDDPLQAIATAKVKNKM</sequence>
<dbReference type="SUPFAM" id="SSF52540">
    <property type="entry name" value="P-loop containing nucleoside triphosphate hydrolases"/>
    <property type="match status" value="1"/>
</dbReference>
<dbReference type="Pfam" id="PF24473">
    <property type="entry name" value="CON_HrpB"/>
    <property type="match status" value="1"/>
</dbReference>
<dbReference type="GO" id="GO:0003724">
    <property type="term" value="F:RNA helicase activity"/>
    <property type="evidence" value="ECO:0007669"/>
    <property type="project" value="UniProtKB-EC"/>
</dbReference>
<dbReference type="InterPro" id="IPR049614">
    <property type="entry name" value="HrpB_DEXH"/>
</dbReference>
<reference evidence="8" key="1">
    <citation type="journal article" date="2019" name="Int. J. Syst. Evol. Microbiol.">
        <title>The Global Catalogue of Microorganisms (GCM) 10K type strain sequencing project: providing services to taxonomists for standard genome sequencing and annotation.</title>
        <authorList>
            <consortium name="The Broad Institute Genomics Platform"/>
            <consortium name="The Broad Institute Genome Sequencing Center for Infectious Disease"/>
            <person name="Wu L."/>
            <person name="Ma J."/>
        </authorList>
    </citation>
    <scope>NUCLEOTIDE SEQUENCE [LARGE SCALE GENOMIC DNA]</scope>
    <source>
        <strain evidence="8">CECT 8570</strain>
    </source>
</reference>
<evidence type="ECO:0000313" key="8">
    <source>
        <dbReference type="Proteomes" id="UP001595840"/>
    </source>
</evidence>
<dbReference type="Gene3D" id="1.20.120.1080">
    <property type="match status" value="1"/>
</dbReference>
<dbReference type="InterPro" id="IPR007502">
    <property type="entry name" value="Helicase-assoc_dom"/>
</dbReference>
<keyword evidence="2 7" id="KW-0378">Hydrolase</keyword>
<evidence type="ECO:0000259" key="5">
    <source>
        <dbReference type="PROSITE" id="PS51192"/>
    </source>
</evidence>
<dbReference type="Gene3D" id="3.40.50.300">
    <property type="entry name" value="P-loop containing nucleotide triphosphate hydrolases"/>
    <property type="match status" value="2"/>
</dbReference>
<dbReference type="InterPro" id="IPR001650">
    <property type="entry name" value="Helicase_C-like"/>
</dbReference>
<evidence type="ECO:0000256" key="2">
    <source>
        <dbReference type="ARBA" id="ARBA00022801"/>
    </source>
</evidence>
<organism evidence="7 8">
    <name type="scientific">Simiduia curdlanivorans</name>
    <dbReference type="NCBI Taxonomy" id="1492769"/>
    <lineage>
        <taxon>Bacteria</taxon>
        <taxon>Pseudomonadati</taxon>
        <taxon>Pseudomonadota</taxon>
        <taxon>Gammaproteobacteria</taxon>
        <taxon>Cellvibrionales</taxon>
        <taxon>Cellvibrionaceae</taxon>
        <taxon>Simiduia</taxon>
    </lineage>
</organism>
<gene>
    <name evidence="7" type="primary">hrpB</name>
    <name evidence="7" type="ORF">ACFOX3_12350</name>
</gene>
<dbReference type="CDD" id="cd17990">
    <property type="entry name" value="DEXHc_HrpB"/>
    <property type="match status" value="1"/>
</dbReference>
<dbReference type="EC" id="3.6.4.13" evidence="7"/>
<dbReference type="CDD" id="cd18791">
    <property type="entry name" value="SF2_C_RHA"/>
    <property type="match status" value="1"/>
</dbReference>
<feature type="domain" description="Helicase C-terminal" evidence="6">
    <location>
        <begin position="206"/>
        <end position="380"/>
    </location>
</feature>
<dbReference type="InterPro" id="IPR011545">
    <property type="entry name" value="DEAD/DEAH_box_helicase_dom"/>
</dbReference>
<evidence type="ECO:0000256" key="1">
    <source>
        <dbReference type="ARBA" id="ARBA00022741"/>
    </source>
</evidence>